<evidence type="ECO:0000259" key="7">
    <source>
        <dbReference type="PROSITE" id="PS50850"/>
    </source>
</evidence>
<feature type="transmembrane region" description="Helical" evidence="6">
    <location>
        <begin position="152"/>
        <end position="172"/>
    </location>
</feature>
<dbReference type="OrthoDB" id="2985014at2759"/>
<keyword evidence="9" id="KW-1185">Reference proteome</keyword>
<dbReference type="Pfam" id="PF07690">
    <property type="entry name" value="MFS_1"/>
    <property type="match status" value="1"/>
</dbReference>
<dbReference type="PANTHER" id="PTHR43791">
    <property type="entry name" value="PERMEASE-RELATED"/>
    <property type="match status" value="1"/>
</dbReference>
<feature type="transmembrane region" description="Helical" evidence="6">
    <location>
        <begin position="184"/>
        <end position="204"/>
    </location>
</feature>
<evidence type="ECO:0000313" key="8">
    <source>
        <dbReference type="EMBL" id="KAE9404553.1"/>
    </source>
</evidence>
<feature type="transmembrane region" description="Helical" evidence="6">
    <location>
        <begin position="64"/>
        <end position="84"/>
    </location>
</feature>
<dbReference type="InterPro" id="IPR011701">
    <property type="entry name" value="MFS"/>
</dbReference>
<feature type="transmembrane region" description="Helical" evidence="6">
    <location>
        <begin position="12"/>
        <end position="27"/>
    </location>
</feature>
<feature type="transmembrane region" description="Helical" evidence="6">
    <location>
        <begin position="342"/>
        <end position="366"/>
    </location>
</feature>
<dbReference type="GO" id="GO:0022857">
    <property type="term" value="F:transmembrane transporter activity"/>
    <property type="evidence" value="ECO:0007669"/>
    <property type="project" value="InterPro"/>
</dbReference>
<evidence type="ECO:0000256" key="3">
    <source>
        <dbReference type="ARBA" id="ARBA00022692"/>
    </source>
</evidence>
<dbReference type="GO" id="GO:0016020">
    <property type="term" value="C:membrane"/>
    <property type="evidence" value="ECO:0007669"/>
    <property type="project" value="UniProtKB-SubCell"/>
</dbReference>
<dbReference type="InterPro" id="IPR020846">
    <property type="entry name" value="MFS_dom"/>
</dbReference>
<evidence type="ECO:0000256" key="2">
    <source>
        <dbReference type="ARBA" id="ARBA00022448"/>
    </source>
</evidence>
<feature type="transmembrane region" description="Helical" evidence="6">
    <location>
        <begin position="292"/>
        <end position="309"/>
    </location>
</feature>
<dbReference type="SUPFAM" id="SSF103473">
    <property type="entry name" value="MFS general substrate transporter"/>
    <property type="match status" value="1"/>
</dbReference>
<dbReference type="Proteomes" id="UP000799118">
    <property type="component" value="Unassembled WGS sequence"/>
</dbReference>
<name>A0A6A4I3M7_9AGAR</name>
<evidence type="ECO:0000313" key="9">
    <source>
        <dbReference type="Proteomes" id="UP000799118"/>
    </source>
</evidence>
<dbReference type="PANTHER" id="PTHR43791:SF36">
    <property type="entry name" value="TRANSPORTER, PUTATIVE (AFU_ORTHOLOGUE AFUA_6G08340)-RELATED"/>
    <property type="match status" value="1"/>
</dbReference>
<proteinExistence type="predicted"/>
<dbReference type="FunFam" id="1.20.1250.20:FF:000018">
    <property type="entry name" value="MFS transporter permease"/>
    <property type="match status" value="1"/>
</dbReference>
<organism evidence="8 9">
    <name type="scientific">Gymnopus androsaceus JB14</name>
    <dbReference type="NCBI Taxonomy" id="1447944"/>
    <lineage>
        <taxon>Eukaryota</taxon>
        <taxon>Fungi</taxon>
        <taxon>Dikarya</taxon>
        <taxon>Basidiomycota</taxon>
        <taxon>Agaricomycotina</taxon>
        <taxon>Agaricomycetes</taxon>
        <taxon>Agaricomycetidae</taxon>
        <taxon>Agaricales</taxon>
        <taxon>Marasmiineae</taxon>
        <taxon>Omphalotaceae</taxon>
        <taxon>Gymnopus</taxon>
    </lineage>
</organism>
<dbReference type="FunFam" id="1.20.1250.20:FF:000013">
    <property type="entry name" value="MFS general substrate transporter"/>
    <property type="match status" value="1"/>
</dbReference>
<feature type="domain" description="Major facilitator superfamily (MFS) profile" evidence="7">
    <location>
        <begin position="14"/>
        <end position="437"/>
    </location>
</feature>
<dbReference type="Gene3D" id="1.20.1250.20">
    <property type="entry name" value="MFS general substrate transporter like domains"/>
    <property type="match status" value="2"/>
</dbReference>
<feature type="transmembrane region" description="Helical" evidence="6">
    <location>
        <begin position="408"/>
        <end position="430"/>
    </location>
</feature>
<feature type="transmembrane region" description="Helical" evidence="6">
    <location>
        <begin position="117"/>
        <end position="140"/>
    </location>
</feature>
<keyword evidence="4 6" id="KW-1133">Transmembrane helix</keyword>
<feature type="transmembrane region" description="Helical" evidence="6">
    <location>
        <begin position="316"/>
        <end position="336"/>
    </location>
</feature>
<reference evidence="8" key="1">
    <citation type="journal article" date="2019" name="Environ. Microbiol.">
        <title>Fungal ecological strategies reflected in gene transcription - a case study of two litter decomposers.</title>
        <authorList>
            <person name="Barbi F."/>
            <person name="Kohler A."/>
            <person name="Barry K."/>
            <person name="Baskaran P."/>
            <person name="Daum C."/>
            <person name="Fauchery L."/>
            <person name="Ihrmark K."/>
            <person name="Kuo A."/>
            <person name="LaButti K."/>
            <person name="Lipzen A."/>
            <person name="Morin E."/>
            <person name="Grigoriev I.V."/>
            <person name="Henrissat B."/>
            <person name="Lindahl B."/>
            <person name="Martin F."/>
        </authorList>
    </citation>
    <scope>NUCLEOTIDE SEQUENCE</scope>
    <source>
        <strain evidence="8">JB14</strain>
    </source>
</reference>
<evidence type="ECO:0000256" key="1">
    <source>
        <dbReference type="ARBA" id="ARBA00004141"/>
    </source>
</evidence>
<evidence type="ECO:0000256" key="6">
    <source>
        <dbReference type="SAM" id="Phobius"/>
    </source>
</evidence>
<feature type="transmembrane region" description="Helical" evidence="6">
    <location>
        <begin position="252"/>
        <end position="272"/>
    </location>
</feature>
<accession>A0A6A4I3M7</accession>
<keyword evidence="3 6" id="KW-0812">Transmembrane</keyword>
<feature type="transmembrane region" description="Helical" evidence="6">
    <location>
        <begin position="378"/>
        <end position="396"/>
    </location>
</feature>
<dbReference type="InterPro" id="IPR036259">
    <property type="entry name" value="MFS_trans_sf"/>
</dbReference>
<evidence type="ECO:0000256" key="4">
    <source>
        <dbReference type="ARBA" id="ARBA00022989"/>
    </source>
</evidence>
<protein>
    <submittedName>
        <fullName evidence="8">MFS general substrate transporter</fullName>
    </submittedName>
</protein>
<gene>
    <name evidence="8" type="ORF">BT96DRAFT_813407</name>
</gene>
<comment type="subcellular location">
    <subcellularLocation>
        <location evidence="1">Membrane</location>
        <topology evidence="1">Multi-pass membrane protein</topology>
    </subcellularLocation>
</comment>
<sequence length="466" mass="50868">MEEKRLLRKLDYRILPIACLLYLFAYLDRTNLGNARVLTGTRDGKPDLTTDALGGDPTGVLYDWVNSAFFFSYILFQVPATILSKLFAPRIWLACAAIGWGVSSTLMATGFNFGSLMAARVFMGIFEAGFGPGIPLYFSFFYTRDEMGLRMAYWFGFAAVAGAFGGIIAFGVQNAIIPFSNWRLLFIVEGLPAICLGIITIFVLPDRPESTPFLNEREREIALSRMNRGTSGDVGATVNKAHIGMAFRDWRIYAGGAIYFALNCSLASTSAFLPTILETFGFTAARVQLMTVPPYAVTAVVLVGTSYISDKLQTRGVPIALSTALAGIGYLILLVVPNNVHARYFATFCVTSGCYTSIGLIIAWFAHNLGSETKKATGIPMFMAIGQCGSVLGSHLFPKTEAPRYIKAIAVCCGLQFFGALCALVLSISYRMDNARRNKQYGIPDGEARVDVAKLADKAPNFRYII</sequence>
<keyword evidence="5 6" id="KW-0472">Membrane</keyword>
<dbReference type="AlphaFoldDB" id="A0A6A4I3M7"/>
<evidence type="ECO:0000256" key="5">
    <source>
        <dbReference type="ARBA" id="ARBA00023136"/>
    </source>
</evidence>
<feature type="transmembrane region" description="Helical" evidence="6">
    <location>
        <begin position="91"/>
        <end position="111"/>
    </location>
</feature>
<dbReference type="EMBL" id="ML769415">
    <property type="protein sequence ID" value="KAE9404553.1"/>
    <property type="molecule type" value="Genomic_DNA"/>
</dbReference>
<dbReference type="PROSITE" id="PS50850">
    <property type="entry name" value="MFS"/>
    <property type="match status" value="1"/>
</dbReference>
<keyword evidence="2" id="KW-0813">Transport</keyword>